<dbReference type="InterPro" id="IPR000477">
    <property type="entry name" value="RT_dom"/>
</dbReference>
<name>A0ABD0SIL6_LOXSC</name>
<organism evidence="11 12">
    <name type="scientific">Loxostege sticticalis</name>
    <name type="common">Beet webworm moth</name>
    <dbReference type="NCBI Taxonomy" id="481309"/>
    <lineage>
        <taxon>Eukaryota</taxon>
        <taxon>Metazoa</taxon>
        <taxon>Ecdysozoa</taxon>
        <taxon>Arthropoda</taxon>
        <taxon>Hexapoda</taxon>
        <taxon>Insecta</taxon>
        <taxon>Pterygota</taxon>
        <taxon>Neoptera</taxon>
        <taxon>Endopterygota</taxon>
        <taxon>Lepidoptera</taxon>
        <taxon>Glossata</taxon>
        <taxon>Ditrysia</taxon>
        <taxon>Pyraloidea</taxon>
        <taxon>Crambidae</taxon>
        <taxon>Pyraustinae</taxon>
        <taxon>Loxostege</taxon>
    </lineage>
</organism>
<evidence type="ECO:0000256" key="1">
    <source>
        <dbReference type="ARBA" id="ARBA00004127"/>
    </source>
</evidence>
<dbReference type="PANTHER" id="PTHR11878:SF65">
    <property type="entry name" value="NA_CA-EXCHANGE PROTEIN, ISOFORM G"/>
    <property type="match status" value="1"/>
</dbReference>
<dbReference type="AlphaFoldDB" id="A0ABD0SIL6"/>
<dbReference type="PANTHER" id="PTHR11878">
    <property type="entry name" value="SODIUM/CALCIUM EXCHANGER"/>
    <property type="match status" value="1"/>
</dbReference>
<feature type="transmembrane region" description="Helical" evidence="9">
    <location>
        <begin position="674"/>
        <end position="695"/>
    </location>
</feature>
<dbReference type="InterPro" id="IPR038081">
    <property type="entry name" value="CalX-like_sf"/>
</dbReference>
<feature type="transmembrane region" description="Helical" evidence="9">
    <location>
        <begin position="601"/>
        <end position="622"/>
    </location>
</feature>
<sequence>MNLKTDSAVGYDSIPNTFLKVAKDIIIPPLTILLKLCIEQGIFPKAFKKAIITPVHKGGDRDNVTNYRPISVLTSLSKILEKVLNKRLIEFLENHKILSDCQFGFRSKKSTEDAVQELTEFVTNNLDSKQKCVGIFLDLAKAFDTVSIPTLVDKLERIGIRGTALSIYSSFLSERVQKVKIGRYVSGEEPVSYGVPQGSILGPSLFLIYINDLCQMSLASCKIFTYADDTALVFHGSTWDEVCCKAEDGLHKVTVWLNENLLTLNLSKTTFLQFNTSKANITDLVIKAHTCDRKSDDSCSCLSIAKSSTVKYLGVLLDDQLTWKPHIELITSRIRKLIWVFKKLRYVADLDLLRRVYYALAQSILGYCVVTWGGTCKSHMIQIERAQRSLLKTMTFSINILRIILRQHRNTPYHPDKIKGKRVIKNVLELPKCRTAQARRQYRRLTIYLRFIPLHIIEEDSYEKDVLFYVNLGEPELLGDDDNPVVPGNEVTHLATLPEEEAVVAMMGLPRAGEITRAQLRIKESKEFKNTVDKLVQRANASIIIGTSSWKEQFTEALTASSGSDDPDEPPSWSDYILHIVTLFWKIIFAFVPPTDIGGGYVCFVVSIICIGLVTAVIGDVASHFGCTLGIKDSVTAIVFVALGTSIPDTFASKVAAIQDKYADASVGNVTGSNAVNVFLGIGVAWTVAAIVHWSRNEKFLVDPGNLAFSVTMFCSEACLVVIVLVLRRRKSIGGELGGPRCIKIITSIFFFSLWLIYLTMSGLEAYDIIQGF</sequence>
<dbReference type="GO" id="GO:0071897">
    <property type="term" value="P:DNA biosynthetic process"/>
    <property type="evidence" value="ECO:0007669"/>
    <property type="project" value="UniProtKB-ARBA"/>
</dbReference>
<keyword evidence="4" id="KW-0109">Calcium transport</keyword>
<evidence type="ECO:0000256" key="2">
    <source>
        <dbReference type="ARBA" id="ARBA00022448"/>
    </source>
</evidence>
<dbReference type="Proteomes" id="UP001549921">
    <property type="component" value="Unassembled WGS sequence"/>
</dbReference>
<keyword evidence="3" id="KW-0050">Antiport</keyword>
<dbReference type="Gene3D" id="2.60.40.2030">
    <property type="match status" value="1"/>
</dbReference>
<evidence type="ECO:0000256" key="6">
    <source>
        <dbReference type="ARBA" id="ARBA00022989"/>
    </source>
</evidence>
<evidence type="ECO:0000313" key="12">
    <source>
        <dbReference type="Proteomes" id="UP001549921"/>
    </source>
</evidence>
<accession>A0ABD0SIL6</accession>
<reference evidence="11 12" key="1">
    <citation type="submission" date="2024-06" db="EMBL/GenBank/DDBJ databases">
        <title>A chromosome-level genome assembly of beet webworm, Loxostege sticticalis.</title>
        <authorList>
            <person name="Zhang Y."/>
        </authorList>
    </citation>
    <scope>NUCLEOTIDE SEQUENCE [LARGE SCALE GENOMIC DNA]</scope>
    <source>
        <strain evidence="11">AQ028</strain>
        <tissue evidence="11">Male pupae</tissue>
    </source>
</reference>
<evidence type="ECO:0000256" key="8">
    <source>
        <dbReference type="ARBA" id="ARBA00023136"/>
    </source>
</evidence>
<feature type="transmembrane region" description="Helical" evidence="9">
    <location>
        <begin position="707"/>
        <end position="727"/>
    </location>
</feature>
<feature type="transmembrane region" description="Helical" evidence="9">
    <location>
        <begin position="634"/>
        <end position="653"/>
    </location>
</feature>
<dbReference type="Pfam" id="PF01699">
    <property type="entry name" value="Na_Ca_ex"/>
    <property type="match status" value="1"/>
</dbReference>
<keyword evidence="5 9" id="KW-0812">Transmembrane</keyword>
<dbReference type="Pfam" id="PF00078">
    <property type="entry name" value="RVT_1"/>
    <property type="match status" value="1"/>
</dbReference>
<gene>
    <name evidence="11" type="ORF">ABMA28_007542</name>
</gene>
<dbReference type="SUPFAM" id="SSF141072">
    <property type="entry name" value="CalX-like"/>
    <property type="match status" value="1"/>
</dbReference>
<keyword evidence="6 9" id="KW-1133">Transmembrane helix</keyword>
<dbReference type="CDD" id="cd01650">
    <property type="entry name" value="RT_nLTR_like"/>
    <property type="match status" value="1"/>
</dbReference>
<dbReference type="InterPro" id="IPR051171">
    <property type="entry name" value="CaCA"/>
</dbReference>
<dbReference type="Gene3D" id="1.20.1420.30">
    <property type="entry name" value="NCX, central ion-binding region"/>
    <property type="match status" value="1"/>
</dbReference>
<dbReference type="GO" id="GO:0012505">
    <property type="term" value="C:endomembrane system"/>
    <property type="evidence" value="ECO:0007669"/>
    <property type="project" value="UniProtKB-SubCell"/>
</dbReference>
<evidence type="ECO:0000256" key="4">
    <source>
        <dbReference type="ARBA" id="ARBA00022568"/>
    </source>
</evidence>
<dbReference type="GO" id="GO:0006816">
    <property type="term" value="P:calcium ion transport"/>
    <property type="evidence" value="ECO:0007669"/>
    <property type="project" value="UniProtKB-KW"/>
</dbReference>
<feature type="transmembrane region" description="Helical" evidence="9">
    <location>
        <begin position="576"/>
        <end position="594"/>
    </location>
</feature>
<dbReference type="SUPFAM" id="SSF56672">
    <property type="entry name" value="DNA/RNA polymerases"/>
    <property type="match status" value="1"/>
</dbReference>
<dbReference type="InterPro" id="IPR004836">
    <property type="entry name" value="Na_Ca_Ex"/>
</dbReference>
<dbReference type="PROSITE" id="PS50878">
    <property type="entry name" value="RT_POL"/>
    <property type="match status" value="1"/>
</dbReference>
<evidence type="ECO:0000256" key="5">
    <source>
        <dbReference type="ARBA" id="ARBA00022692"/>
    </source>
</evidence>
<dbReference type="GO" id="GO:0015297">
    <property type="term" value="F:antiporter activity"/>
    <property type="evidence" value="ECO:0007669"/>
    <property type="project" value="UniProtKB-KW"/>
</dbReference>
<feature type="domain" description="Reverse transcriptase" evidence="10">
    <location>
        <begin position="36"/>
        <end position="317"/>
    </location>
</feature>
<dbReference type="InterPro" id="IPR044880">
    <property type="entry name" value="NCX_ion-bd_dom_sf"/>
</dbReference>
<comment type="subcellular location">
    <subcellularLocation>
        <location evidence="1">Endomembrane system</location>
        <topology evidence="1">Multi-pass membrane protein</topology>
    </subcellularLocation>
</comment>
<keyword evidence="8 9" id="KW-0472">Membrane</keyword>
<comment type="caution">
    <text evidence="11">The sequence shown here is derived from an EMBL/GenBank/DDBJ whole genome shotgun (WGS) entry which is preliminary data.</text>
</comment>
<evidence type="ECO:0000313" key="11">
    <source>
        <dbReference type="EMBL" id="KAL0819437.1"/>
    </source>
</evidence>
<evidence type="ECO:0000256" key="7">
    <source>
        <dbReference type="ARBA" id="ARBA00023065"/>
    </source>
</evidence>
<evidence type="ECO:0000256" key="3">
    <source>
        <dbReference type="ARBA" id="ARBA00022449"/>
    </source>
</evidence>
<evidence type="ECO:0000259" key="10">
    <source>
        <dbReference type="PROSITE" id="PS50878"/>
    </source>
</evidence>
<dbReference type="PRINTS" id="PR01259">
    <property type="entry name" value="NACAEXCHNGR"/>
</dbReference>
<dbReference type="InterPro" id="IPR043502">
    <property type="entry name" value="DNA/RNA_pol_sf"/>
</dbReference>
<evidence type="ECO:0000256" key="9">
    <source>
        <dbReference type="SAM" id="Phobius"/>
    </source>
</evidence>
<dbReference type="InterPro" id="IPR004837">
    <property type="entry name" value="NaCa_Exmemb"/>
</dbReference>
<keyword evidence="4" id="KW-0106">Calcium</keyword>
<keyword evidence="7" id="KW-0406">Ion transport</keyword>
<proteinExistence type="predicted"/>
<protein>
    <recommendedName>
        <fullName evidence="10">Reverse transcriptase domain-containing protein</fullName>
    </recommendedName>
</protein>
<keyword evidence="2" id="KW-0813">Transport</keyword>
<dbReference type="EMBL" id="JBEDNZ010000020">
    <property type="protein sequence ID" value="KAL0819437.1"/>
    <property type="molecule type" value="Genomic_DNA"/>
</dbReference>